<dbReference type="InterPro" id="IPR052077">
    <property type="entry name" value="CcrZ_PhaseVar_Mediator"/>
</dbReference>
<proteinExistence type="predicted"/>
<dbReference type="EMBL" id="LQXD01000211">
    <property type="protein sequence ID" value="OIJ03514.1"/>
    <property type="molecule type" value="Genomic_DNA"/>
</dbReference>
<dbReference type="GO" id="GO:0016740">
    <property type="term" value="F:transferase activity"/>
    <property type="evidence" value="ECO:0007669"/>
    <property type="project" value="UniProtKB-KW"/>
</dbReference>
<name>A0A1S2KTQ4_9BACI</name>
<evidence type="ECO:0000313" key="3">
    <source>
        <dbReference type="EMBL" id="QOY33818.1"/>
    </source>
</evidence>
<dbReference type="OrthoDB" id="3171511at2"/>
<reference evidence="3" key="4">
    <citation type="submission" date="2020-10" db="EMBL/GenBank/DDBJ databases">
        <authorList>
            <person name="Bassil N.M."/>
            <person name="Lloyd J.R."/>
        </authorList>
    </citation>
    <scope>NUCLEOTIDE SEQUENCE</scope>
    <source>
        <strain evidence="3">NB2006</strain>
    </source>
</reference>
<dbReference type="Gene3D" id="3.90.1200.10">
    <property type="match status" value="1"/>
</dbReference>
<dbReference type="Pfam" id="PF01636">
    <property type="entry name" value="APH"/>
    <property type="match status" value="1"/>
</dbReference>
<dbReference type="AlphaFoldDB" id="A0A1S2KTQ4"/>
<keyword evidence="2" id="KW-0808">Transferase</keyword>
<reference evidence="3 4" key="3">
    <citation type="journal article" date="2019" name="Int. J. Syst. Evol. Microbiol.">
        <title>Anaerobacillus isosaccharinicus sp. nov., an alkaliphilic bacterium which degrades isosaccharinic acid.</title>
        <authorList>
            <person name="Bassil N.M."/>
            <person name="Lloyd J.R."/>
        </authorList>
    </citation>
    <scope>NUCLEOTIDE SEQUENCE [LARGE SCALE GENOMIC DNA]</scope>
    <source>
        <strain evidence="3 4">NB2006</strain>
    </source>
</reference>
<evidence type="ECO:0000313" key="4">
    <source>
        <dbReference type="Proteomes" id="UP000180175"/>
    </source>
</evidence>
<evidence type="ECO:0000313" key="2">
    <source>
        <dbReference type="EMBL" id="OIJ03514.1"/>
    </source>
</evidence>
<keyword evidence="4" id="KW-1185">Reference proteome</keyword>
<dbReference type="RefSeq" id="WP_071319579.1">
    <property type="nucleotide sequence ID" value="NZ_CP063356.2"/>
</dbReference>
<dbReference type="Proteomes" id="UP000180175">
    <property type="component" value="Chromosome"/>
</dbReference>
<dbReference type="PANTHER" id="PTHR40086">
    <property type="entry name" value="PHOSPHOTRANSFERASE YTMP-RELATED"/>
    <property type="match status" value="1"/>
</dbReference>
<dbReference type="InterPro" id="IPR002575">
    <property type="entry name" value="Aminoglycoside_PTrfase"/>
</dbReference>
<dbReference type="InterPro" id="IPR011009">
    <property type="entry name" value="Kinase-like_dom_sf"/>
</dbReference>
<dbReference type="KEGG" id="aia:AWH56_013730"/>
<dbReference type="EMBL" id="CP063356">
    <property type="protein sequence ID" value="QOY33818.1"/>
    <property type="molecule type" value="Genomic_DNA"/>
</dbReference>
<protein>
    <submittedName>
        <fullName evidence="2 3">Phosphotransferase</fullName>
    </submittedName>
</protein>
<evidence type="ECO:0000259" key="1">
    <source>
        <dbReference type="Pfam" id="PF01636"/>
    </source>
</evidence>
<gene>
    <name evidence="3" type="ORF">AWH56_013730</name>
    <name evidence="2" type="ORF">AWH56_24730</name>
</gene>
<reference evidence="3 4" key="2">
    <citation type="journal article" date="2017" name="Genome Announc.">
        <title>Draft Genome Sequences of Four Alkaliphilic Bacteria Belonging to the Anaerobacillus Genus.</title>
        <authorList>
            <person name="Bassil N.M."/>
            <person name="Lloyd J.R."/>
        </authorList>
    </citation>
    <scope>NUCLEOTIDE SEQUENCE [LARGE SCALE GENOMIC DNA]</scope>
    <source>
        <strain evidence="3 4">NB2006</strain>
    </source>
</reference>
<organism evidence="2 4">
    <name type="scientific">Anaerobacillus isosaccharinicus</name>
    <dbReference type="NCBI Taxonomy" id="1532552"/>
    <lineage>
        <taxon>Bacteria</taxon>
        <taxon>Bacillati</taxon>
        <taxon>Bacillota</taxon>
        <taxon>Bacilli</taxon>
        <taxon>Bacillales</taxon>
        <taxon>Bacillaceae</taxon>
        <taxon>Anaerobacillus</taxon>
    </lineage>
</organism>
<dbReference type="PANTHER" id="PTHR40086:SF1">
    <property type="entry name" value="CELL CYCLE REGULATOR CCRZ"/>
    <property type="match status" value="1"/>
</dbReference>
<feature type="domain" description="Aminoglycoside phosphotransferase" evidence="1">
    <location>
        <begin position="14"/>
        <end position="221"/>
    </location>
</feature>
<dbReference type="SUPFAM" id="SSF56112">
    <property type="entry name" value="Protein kinase-like (PK-like)"/>
    <property type="match status" value="1"/>
</dbReference>
<reference evidence="2 4" key="1">
    <citation type="submission" date="2016-10" db="EMBL/GenBank/DDBJ databases">
        <title>Draft genome sequences of four alkaliphilic bacteria belonging to the Anaerobacillus genus.</title>
        <authorList>
            <person name="Bassil N.M."/>
            <person name="Lloyd J.R."/>
        </authorList>
    </citation>
    <scope>NUCLEOTIDE SEQUENCE [LARGE SCALE GENOMIC DNA]</scope>
    <source>
        <strain evidence="2 4">NB2006</strain>
    </source>
</reference>
<sequence>MEHLLGEGWQVISAGGATGEAYYAQHGEEKLFLKRNSSPFLAVLSAEGIVPKLLWTRRLENGDVITAQRWVNGRELKSFEMKEELVAQLLSKIHRSKELLDLFKRIGNNPLTPSSIVNELNERLREKALDIRIINDAVAYLKKEIIEVQPDQYVVCHCDINHNNWVLSKEGDLFLIDWDGAMVADPALDLGLLLYWYIPRNEWKQWLAKYGVMLTEDLRKRMHWYVISQTIYAILWHKQRNEISEVNYWISYLEELLEIVAVTEN</sequence>
<accession>A0A1S2KTQ4</accession>